<proteinExistence type="predicted"/>
<keyword evidence="3" id="KW-1185">Reference proteome</keyword>
<reference evidence="2 3" key="1">
    <citation type="journal article" date="2013" name="Genome Announc.">
        <title>Draft genome sequence of Serratia sp. strain ATCC 39006, a model bacterium for analysis of the biosynthesis and regulation of prodigiosin, a carbapenem, and gas vesicles.</title>
        <authorList>
            <person name="Fineran P.C."/>
            <person name="Iglesias Cans M.C."/>
            <person name="Ramsay J.P."/>
            <person name="Wilf N.M."/>
            <person name="Cossyleon D."/>
            <person name="McNeil M.B."/>
            <person name="Williamson N.R."/>
            <person name="Monson R.E."/>
            <person name="Becher S.A."/>
            <person name="Stanton J.A."/>
            <person name="Brugger K."/>
            <person name="Brown S.D."/>
            <person name="Salmond G.P."/>
        </authorList>
    </citation>
    <scope>NUCLEOTIDE SEQUENCE [LARGE SCALE GENOMIC DNA]</scope>
    <source>
        <strain evidence="2">ATCC 39006</strain>
        <strain evidence="3">ATCC 39006 / SC 11482</strain>
    </source>
</reference>
<gene>
    <name evidence="1" type="ORF">CWC46_21555</name>
    <name evidence="2" type="ORF">Ser39006_021545</name>
</gene>
<dbReference type="STRING" id="104623.Ser39006_01203"/>
<dbReference type="Proteomes" id="UP000233778">
    <property type="component" value="Chromosome"/>
</dbReference>
<evidence type="ECO:0000313" key="2">
    <source>
        <dbReference type="EMBL" id="AUH06469.1"/>
    </source>
</evidence>
<protein>
    <submittedName>
        <fullName evidence="2">Uncharacterized protein</fullName>
    </submittedName>
</protein>
<evidence type="ECO:0000313" key="3">
    <source>
        <dbReference type="Proteomes" id="UP000017700"/>
    </source>
</evidence>
<organism evidence="2 3">
    <name type="scientific">Serratia sp. (strain ATCC 39006)</name>
    <name type="common">Prodigiosinella confusarubida</name>
    <dbReference type="NCBI Taxonomy" id="104623"/>
    <lineage>
        <taxon>Bacteria</taxon>
        <taxon>Pseudomonadati</taxon>
        <taxon>Pseudomonadota</taxon>
        <taxon>Gammaproteobacteria</taxon>
        <taxon>Enterobacterales</taxon>
        <taxon>Pectobacteriaceae</taxon>
        <taxon>Prodigiosinella</taxon>
    </lineage>
</organism>
<evidence type="ECO:0000313" key="4">
    <source>
        <dbReference type="Proteomes" id="UP000233778"/>
    </source>
</evidence>
<dbReference type="EMBL" id="CP025085">
    <property type="protein sequence ID" value="AUH02148.1"/>
    <property type="molecule type" value="Genomic_DNA"/>
</dbReference>
<evidence type="ECO:0000313" key="1">
    <source>
        <dbReference type="EMBL" id="AUH02148.1"/>
    </source>
</evidence>
<name>A0A2I5TC46_SERS3</name>
<dbReference type="KEGG" id="sera:Ser39006_021545"/>
<dbReference type="EMBL" id="CP025084">
    <property type="protein sequence ID" value="AUH06469.1"/>
    <property type="molecule type" value="Genomic_DNA"/>
</dbReference>
<dbReference type="AlphaFoldDB" id="A0A2I5TC46"/>
<dbReference type="KEGG" id="serq:CWC46_21555"/>
<reference evidence="2" key="2">
    <citation type="submission" date="2013-09" db="EMBL/GenBank/DDBJ databases">
        <authorList>
            <person name="Wang G."/>
            <person name="Yang Y."/>
            <person name="Su Y."/>
        </authorList>
    </citation>
    <scope>NUCLEOTIDE SEQUENCE</scope>
    <source>
        <strain evidence="2">ATCC 39006</strain>
    </source>
</reference>
<reference evidence="2" key="4">
    <citation type="submission" date="2017-11" db="EMBL/GenBank/DDBJ databases">
        <title>Complete genome sequence of Serratia sp. ATCC 39006.</title>
        <authorList>
            <person name="Hampton H.G."/>
            <person name="Jackson S.A."/>
            <person name="Jauregui R."/>
            <person name="Poulter G.T.M."/>
            <person name="Salmond G.P.C."/>
            <person name="Fineran P.C."/>
        </authorList>
    </citation>
    <scope>NUCLEOTIDE SEQUENCE</scope>
    <source>
        <strain evidence="2">ATCC 39006</strain>
    </source>
</reference>
<sequence>MAVALKSEGLQIDGYNLVSAADLHSGEIRSTLFPISISVFNGDPIYSDKGSDKLTRLESCEGVTEHIDNSARFVYGDH</sequence>
<accession>A0A2I5TC46</accession>
<reference evidence="1 4" key="3">
    <citation type="submission" date="2017-11" db="EMBL/GenBank/DDBJ databases">
        <title>Complete genome sequence of Serratia sp. ATCC 39006 LacA.</title>
        <authorList>
            <person name="Hampton H.G."/>
            <person name="Jackson S.A."/>
            <person name="Jauregui R."/>
            <person name="Poulter G.T.M."/>
            <person name="Salmond G.P.C."/>
            <person name="Fineran P.C."/>
        </authorList>
    </citation>
    <scope>NUCLEOTIDE SEQUENCE [LARGE SCALE GENOMIC DNA]</scope>
    <source>
        <strain evidence="1 4">ATCC 39006</strain>
    </source>
</reference>
<dbReference type="Proteomes" id="UP000017700">
    <property type="component" value="Chromosome"/>
</dbReference>